<feature type="domain" description="RNA polymerase sigma-70 region 2" evidence="6">
    <location>
        <begin position="45"/>
        <end position="113"/>
    </location>
</feature>
<accession>A0A1G7C7W5</accession>
<dbReference type="Gene3D" id="1.20.120.1810">
    <property type="match status" value="1"/>
</dbReference>
<dbReference type="Pfam" id="PF04545">
    <property type="entry name" value="Sigma70_r4"/>
    <property type="match status" value="1"/>
</dbReference>
<dbReference type="InterPro" id="IPR036388">
    <property type="entry name" value="WH-like_DNA-bd_sf"/>
</dbReference>
<dbReference type="InterPro" id="IPR050813">
    <property type="entry name" value="Sigma-70_Factor"/>
</dbReference>
<feature type="domain" description="RNA polymerase sigma-70 region 4" evidence="7">
    <location>
        <begin position="227"/>
        <end position="278"/>
    </location>
</feature>
<dbReference type="NCBIfam" id="NF005693">
    <property type="entry name" value="PRK07500.1"/>
    <property type="match status" value="1"/>
</dbReference>
<dbReference type="OrthoDB" id="9809557at2"/>
<dbReference type="SUPFAM" id="SSF88659">
    <property type="entry name" value="Sigma3 and sigma4 domains of RNA polymerase sigma factors"/>
    <property type="match status" value="1"/>
</dbReference>
<dbReference type="InterPro" id="IPR013324">
    <property type="entry name" value="RNA_pol_sigma_r3/r4-like"/>
</dbReference>
<dbReference type="RefSeq" id="WP_090110492.1">
    <property type="nucleotide sequence ID" value="NZ_FNAT01000002.1"/>
</dbReference>
<dbReference type="SUPFAM" id="SSF88946">
    <property type="entry name" value="Sigma2 domain of RNA polymerase sigma factors"/>
    <property type="match status" value="1"/>
</dbReference>
<keyword evidence="3" id="KW-0731">Sigma factor</keyword>
<evidence type="ECO:0000256" key="5">
    <source>
        <dbReference type="ARBA" id="ARBA00023163"/>
    </source>
</evidence>
<gene>
    <name evidence="8" type="ORF">SAMN04488567_1393</name>
</gene>
<dbReference type="NCBIfam" id="TIGR02937">
    <property type="entry name" value="sigma70-ECF"/>
    <property type="match status" value="1"/>
</dbReference>
<dbReference type="PANTHER" id="PTHR30376">
    <property type="entry name" value="SIGMA FACTOR RPOH HEAT SHOCK RELATED"/>
    <property type="match status" value="1"/>
</dbReference>
<dbReference type="NCBIfam" id="NF005143">
    <property type="entry name" value="PRK06596.1"/>
    <property type="match status" value="1"/>
</dbReference>
<name>A0A1G7C7W5_9RHOB</name>
<dbReference type="InterPro" id="IPR000943">
    <property type="entry name" value="RNA_pol_sigma70"/>
</dbReference>
<dbReference type="PRINTS" id="PR00046">
    <property type="entry name" value="SIGMA70FCT"/>
</dbReference>
<dbReference type="PANTHER" id="PTHR30376:SF3">
    <property type="entry name" value="RNA POLYMERASE SIGMA FACTOR RPOH"/>
    <property type="match status" value="1"/>
</dbReference>
<dbReference type="InterPro" id="IPR007630">
    <property type="entry name" value="RNA_pol_sigma70_r4"/>
</dbReference>
<evidence type="ECO:0000313" key="9">
    <source>
        <dbReference type="Proteomes" id="UP000198922"/>
    </source>
</evidence>
<keyword evidence="5" id="KW-0804">Transcription</keyword>
<keyword evidence="2" id="KW-0805">Transcription regulation</keyword>
<comment type="similarity">
    <text evidence="1">Belongs to the sigma-70 factor family.</text>
</comment>
<evidence type="ECO:0000256" key="3">
    <source>
        <dbReference type="ARBA" id="ARBA00023082"/>
    </source>
</evidence>
<dbReference type="Proteomes" id="UP000198922">
    <property type="component" value="Unassembled WGS sequence"/>
</dbReference>
<keyword evidence="9" id="KW-1185">Reference proteome</keyword>
<dbReference type="InterPro" id="IPR014284">
    <property type="entry name" value="RNA_pol_sigma-70_dom"/>
</dbReference>
<proteinExistence type="inferred from homology"/>
<dbReference type="GO" id="GO:0006352">
    <property type="term" value="P:DNA-templated transcription initiation"/>
    <property type="evidence" value="ECO:0007669"/>
    <property type="project" value="InterPro"/>
</dbReference>
<dbReference type="InterPro" id="IPR007627">
    <property type="entry name" value="RNA_pol_sigma70_r2"/>
</dbReference>
<dbReference type="Pfam" id="PF04542">
    <property type="entry name" value="Sigma70_r2"/>
    <property type="match status" value="1"/>
</dbReference>
<evidence type="ECO:0000259" key="7">
    <source>
        <dbReference type="Pfam" id="PF04545"/>
    </source>
</evidence>
<dbReference type="CDD" id="cd06171">
    <property type="entry name" value="Sigma70_r4"/>
    <property type="match status" value="1"/>
</dbReference>
<evidence type="ECO:0000256" key="2">
    <source>
        <dbReference type="ARBA" id="ARBA00023015"/>
    </source>
</evidence>
<evidence type="ECO:0000259" key="6">
    <source>
        <dbReference type="Pfam" id="PF04542"/>
    </source>
</evidence>
<dbReference type="Gene3D" id="1.10.10.10">
    <property type="entry name" value="Winged helix-like DNA-binding domain superfamily/Winged helix DNA-binding domain"/>
    <property type="match status" value="1"/>
</dbReference>
<dbReference type="EMBL" id="FNAT01000002">
    <property type="protein sequence ID" value="SDE35407.1"/>
    <property type="molecule type" value="Genomic_DNA"/>
</dbReference>
<sequence length="292" mass="33340">MAFDGFADQTMTRNAMRAELLDAETELRLAYAWRDQRCEKSLHRLITAYMRLAISMASKFRRYGAPMNDLIQEASLGLMKAADKFDPDRGVRFSTYAVWWIKASIQDYVMRNWSMVRTGSTSSQKSLFFNMRRVQARIEREAAAEGRELDGATLRKMIAKEVGVPLADVEMMEGRLSGSDFSLNATQSSEEEGREWIEALEDDGLQAAELVQNSHDTEMLRQWLLNALSALNAREQFIVRERKLRDEPRTLESLGDELGLSKERVRQLEAAAFGKMRKSLEGQSREVLGFFG</sequence>
<dbReference type="STRING" id="521013.SAMN04488567_1393"/>
<reference evidence="9" key="1">
    <citation type="submission" date="2016-10" db="EMBL/GenBank/DDBJ databases">
        <authorList>
            <person name="Varghese N."/>
            <person name="Submissions S."/>
        </authorList>
    </citation>
    <scope>NUCLEOTIDE SEQUENCE [LARGE SCALE GENOMIC DNA]</scope>
    <source>
        <strain evidence="9">DSM 21424</strain>
    </source>
</reference>
<evidence type="ECO:0000313" key="8">
    <source>
        <dbReference type="EMBL" id="SDE35407.1"/>
    </source>
</evidence>
<protein>
    <submittedName>
        <fullName evidence="8">RNA polymerase, sigma 32 subunit, RpoH</fullName>
    </submittedName>
</protein>
<evidence type="ECO:0000256" key="1">
    <source>
        <dbReference type="ARBA" id="ARBA00007788"/>
    </source>
</evidence>
<dbReference type="GO" id="GO:0003677">
    <property type="term" value="F:DNA binding"/>
    <property type="evidence" value="ECO:0007669"/>
    <property type="project" value="UniProtKB-KW"/>
</dbReference>
<dbReference type="InterPro" id="IPR013325">
    <property type="entry name" value="RNA_pol_sigma_r2"/>
</dbReference>
<evidence type="ECO:0000256" key="4">
    <source>
        <dbReference type="ARBA" id="ARBA00023125"/>
    </source>
</evidence>
<dbReference type="GO" id="GO:0016987">
    <property type="term" value="F:sigma factor activity"/>
    <property type="evidence" value="ECO:0007669"/>
    <property type="project" value="UniProtKB-KW"/>
</dbReference>
<dbReference type="AlphaFoldDB" id="A0A1G7C7W5"/>
<keyword evidence="4" id="KW-0238">DNA-binding</keyword>
<organism evidence="8 9">
    <name type="scientific">Limimaricola pyoseonensis</name>
    <dbReference type="NCBI Taxonomy" id="521013"/>
    <lineage>
        <taxon>Bacteria</taxon>
        <taxon>Pseudomonadati</taxon>
        <taxon>Pseudomonadota</taxon>
        <taxon>Alphaproteobacteria</taxon>
        <taxon>Rhodobacterales</taxon>
        <taxon>Paracoccaceae</taxon>
        <taxon>Limimaricola</taxon>
    </lineage>
</organism>